<dbReference type="Ensembl" id="ENSMZET00005039148.1">
    <property type="protein sequence ID" value="ENSMZEP00005037809.1"/>
    <property type="gene ID" value="ENSMZEG00005028208.1"/>
</dbReference>
<dbReference type="GeneTree" id="ENSGT00940000169105"/>
<feature type="compositionally biased region" description="Basic and acidic residues" evidence="2">
    <location>
        <begin position="52"/>
        <end position="61"/>
    </location>
</feature>
<evidence type="ECO:0000313" key="4">
    <source>
        <dbReference type="Proteomes" id="UP000265160"/>
    </source>
</evidence>
<feature type="region of interest" description="Disordered" evidence="2">
    <location>
        <begin position="268"/>
        <end position="418"/>
    </location>
</feature>
<feature type="region of interest" description="Disordered" evidence="2">
    <location>
        <begin position="39"/>
        <end position="80"/>
    </location>
</feature>
<keyword evidence="1" id="KW-0175">Coiled coil</keyword>
<name>A0A3P9DTM3_9CICH</name>
<reference evidence="3" key="2">
    <citation type="submission" date="2025-09" db="UniProtKB">
        <authorList>
            <consortium name="Ensembl"/>
        </authorList>
    </citation>
    <scope>IDENTIFICATION</scope>
</reference>
<accession>A0A3P9DTM3</accession>
<dbReference type="KEGG" id="mze:101473501"/>
<evidence type="ECO:0000313" key="3">
    <source>
        <dbReference type="Ensembl" id="ENSMZEP00005037809.1"/>
    </source>
</evidence>
<keyword evidence="4" id="KW-1185">Reference proteome</keyword>
<dbReference type="AlphaFoldDB" id="A0A3P9DTM3"/>
<proteinExistence type="predicted"/>
<dbReference type="Proteomes" id="UP000265160">
    <property type="component" value="Unplaced"/>
</dbReference>
<organism evidence="3 4">
    <name type="scientific">Maylandia zebra</name>
    <name type="common">zebra mbuna</name>
    <dbReference type="NCBI Taxonomy" id="106582"/>
    <lineage>
        <taxon>Eukaryota</taxon>
        <taxon>Metazoa</taxon>
        <taxon>Chordata</taxon>
        <taxon>Craniata</taxon>
        <taxon>Vertebrata</taxon>
        <taxon>Euteleostomi</taxon>
        <taxon>Actinopterygii</taxon>
        <taxon>Neopterygii</taxon>
        <taxon>Teleostei</taxon>
        <taxon>Neoteleostei</taxon>
        <taxon>Acanthomorphata</taxon>
        <taxon>Ovalentaria</taxon>
        <taxon>Cichlomorphae</taxon>
        <taxon>Cichliformes</taxon>
        <taxon>Cichlidae</taxon>
        <taxon>African cichlids</taxon>
        <taxon>Pseudocrenilabrinae</taxon>
        <taxon>Haplochromini</taxon>
        <taxon>Maylandia</taxon>
        <taxon>Maylandia zebra complex</taxon>
    </lineage>
</organism>
<sequence length="418" mass="47296">MSDTYFEILRRSCSSGNYIPSGRQLPRTPPLTNVTRQLDFTNLEEPEQNMEDGVRDKDEGNQKSQTDTEELPESHDPHSMLKGMKGYQLTAADLEFLKKMKEEQLVKKMQVKLEEVQKLLKTEMVALELACASKMKAEAELKRFPSCIEVTEWAKVVLRMACPQADLTNADAKSLLSMMKIRDIQDAMDKKRVELYQIEKMVANKRKEEAEERGQMERQIANKQLRIQGLMRQLSDLKAELAQREEACTSLEMQVNITEAPEIKEDLDAIKSQMKLPRKRQKKAVKSTEMLQDAKNTSKSTRSRNRDTLKTSAEEPTRSGAPGEQQKKKVKASRGENEEAEGQDLNSRESVQPVRGRRKPAGTAQTTVSQQKSQSKVKTGEPEVPSRGRRAAATTADNAGEEAQNEGLRRSKRIASKK</sequence>
<evidence type="ECO:0000256" key="2">
    <source>
        <dbReference type="SAM" id="MobiDB-lite"/>
    </source>
</evidence>
<dbReference type="RefSeq" id="XP_004571295.2">
    <property type="nucleotide sequence ID" value="XM_004571238.4"/>
</dbReference>
<feature type="compositionally biased region" description="Low complexity" evidence="2">
    <location>
        <begin position="365"/>
        <end position="377"/>
    </location>
</feature>
<feature type="compositionally biased region" description="Basic residues" evidence="2">
    <location>
        <begin position="276"/>
        <end position="285"/>
    </location>
</feature>
<evidence type="ECO:0000256" key="1">
    <source>
        <dbReference type="SAM" id="Coils"/>
    </source>
</evidence>
<protein>
    <submittedName>
        <fullName evidence="3">Uncharacterized LOC101473501</fullName>
    </submittedName>
</protein>
<feature type="compositionally biased region" description="Basic and acidic residues" evidence="2">
    <location>
        <begin position="304"/>
        <end position="317"/>
    </location>
</feature>
<reference evidence="3" key="1">
    <citation type="submission" date="2025-08" db="UniProtKB">
        <authorList>
            <consortium name="Ensembl"/>
        </authorList>
    </citation>
    <scope>IDENTIFICATION</scope>
</reference>
<feature type="coiled-coil region" evidence="1">
    <location>
        <begin position="193"/>
        <end position="254"/>
    </location>
</feature>
<dbReference type="STRING" id="106582.ENSMZEP00005037809"/>